<keyword evidence="3" id="KW-1185">Reference proteome</keyword>
<dbReference type="PROSITE" id="PS50968">
    <property type="entry name" value="BIOTINYL_LIPOYL"/>
    <property type="match status" value="1"/>
</dbReference>
<sequence length="86" mass="9468">MSESETLVDSAAYWPDDAMDVEEAVVSNWFVREGSQADEGDVICEIQIEKVAIDVQMPTTGTVTERLVGENEVFAYGDPLARVRAD</sequence>
<gene>
    <name evidence="2" type="ORF">ACFPYI_06005</name>
</gene>
<proteinExistence type="predicted"/>
<dbReference type="Proteomes" id="UP001596099">
    <property type="component" value="Unassembled WGS sequence"/>
</dbReference>
<protein>
    <submittedName>
        <fullName evidence="2">Lipoyl domain-containing protein</fullName>
    </submittedName>
</protein>
<evidence type="ECO:0000259" key="1">
    <source>
        <dbReference type="PROSITE" id="PS50968"/>
    </source>
</evidence>
<name>A0ABD5RJV7_9EURY</name>
<dbReference type="InterPro" id="IPR011053">
    <property type="entry name" value="Single_hybrid_motif"/>
</dbReference>
<dbReference type="AlphaFoldDB" id="A0ABD5RJV7"/>
<organism evidence="2 3">
    <name type="scientific">Halomarina salina</name>
    <dbReference type="NCBI Taxonomy" id="1872699"/>
    <lineage>
        <taxon>Archaea</taxon>
        <taxon>Methanobacteriati</taxon>
        <taxon>Methanobacteriota</taxon>
        <taxon>Stenosarchaea group</taxon>
        <taxon>Halobacteria</taxon>
        <taxon>Halobacteriales</taxon>
        <taxon>Natronomonadaceae</taxon>
        <taxon>Halomarina</taxon>
    </lineage>
</organism>
<feature type="domain" description="Lipoyl-binding" evidence="1">
    <location>
        <begin position="4"/>
        <end position="84"/>
    </location>
</feature>
<reference evidence="2 3" key="1">
    <citation type="journal article" date="2019" name="Int. J. Syst. Evol. Microbiol.">
        <title>The Global Catalogue of Microorganisms (GCM) 10K type strain sequencing project: providing services to taxonomists for standard genome sequencing and annotation.</title>
        <authorList>
            <consortium name="The Broad Institute Genomics Platform"/>
            <consortium name="The Broad Institute Genome Sequencing Center for Infectious Disease"/>
            <person name="Wu L."/>
            <person name="Ma J."/>
        </authorList>
    </citation>
    <scope>NUCLEOTIDE SEQUENCE [LARGE SCALE GENOMIC DNA]</scope>
    <source>
        <strain evidence="2 3">CGMCC 1.12543</strain>
    </source>
</reference>
<accession>A0ABD5RJV7</accession>
<dbReference type="Gene3D" id="2.40.50.100">
    <property type="match status" value="1"/>
</dbReference>
<dbReference type="SUPFAM" id="SSF51230">
    <property type="entry name" value="Single hybrid motif"/>
    <property type="match status" value="1"/>
</dbReference>
<dbReference type="Pfam" id="PF00364">
    <property type="entry name" value="Biotin_lipoyl"/>
    <property type="match status" value="1"/>
</dbReference>
<dbReference type="RefSeq" id="WP_247413798.1">
    <property type="nucleotide sequence ID" value="NZ_JALLGW010000001.1"/>
</dbReference>
<dbReference type="InterPro" id="IPR000089">
    <property type="entry name" value="Biotin_lipoyl"/>
</dbReference>
<dbReference type="EMBL" id="JBHSQH010000001">
    <property type="protein sequence ID" value="MFC5970882.1"/>
    <property type="molecule type" value="Genomic_DNA"/>
</dbReference>
<evidence type="ECO:0000313" key="3">
    <source>
        <dbReference type="Proteomes" id="UP001596099"/>
    </source>
</evidence>
<evidence type="ECO:0000313" key="2">
    <source>
        <dbReference type="EMBL" id="MFC5970882.1"/>
    </source>
</evidence>
<dbReference type="CDD" id="cd06849">
    <property type="entry name" value="lipoyl_domain"/>
    <property type="match status" value="1"/>
</dbReference>
<comment type="caution">
    <text evidence="2">The sequence shown here is derived from an EMBL/GenBank/DDBJ whole genome shotgun (WGS) entry which is preliminary data.</text>
</comment>